<comment type="caution">
    <text evidence="2">The sequence shown here is derived from an EMBL/GenBank/DDBJ whole genome shotgun (WGS) entry which is preliminary data.</text>
</comment>
<dbReference type="Proteomes" id="UP001235064">
    <property type="component" value="Unassembled WGS sequence"/>
</dbReference>
<evidence type="ECO:0000259" key="1">
    <source>
        <dbReference type="Pfam" id="PF00004"/>
    </source>
</evidence>
<reference evidence="2 3" key="1">
    <citation type="submission" date="2023-06" db="EMBL/GenBank/DDBJ databases">
        <title>Microbacterium sp. nov., isolated from a waste landfill.</title>
        <authorList>
            <person name="Wen W."/>
        </authorList>
    </citation>
    <scope>NUCLEOTIDE SEQUENCE [LARGE SCALE GENOMIC DNA]</scope>
    <source>
        <strain evidence="2 3">ASV49</strain>
    </source>
</reference>
<evidence type="ECO:0000313" key="3">
    <source>
        <dbReference type="Proteomes" id="UP001235064"/>
    </source>
</evidence>
<dbReference type="InterPro" id="IPR003959">
    <property type="entry name" value="ATPase_AAA_core"/>
</dbReference>
<dbReference type="EMBL" id="JASXSZ010000001">
    <property type="protein sequence ID" value="MDL9977851.1"/>
    <property type="molecule type" value="Genomic_DNA"/>
</dbReference>
<dbReference type="InterPro" id="IPR027417">
    <property type="entry name" value="P-loop_NTPase"/>
</dbReference>
<feature type="domain" description="ATPase AAA-type core" evidence="1">
    <location>
        <begin position="79"/>
        <end position="197"/>
    </location>
</feature>
<keyword evidence="3" id="KW-1185">Reference proteome</keyword>
<protein>
    <submittedName>
        <fullName evidence="2">AAA family ATPase</fullName>
    </submittedName>
</protein>
<organism evidence="2 3">
    <name type="scientific">Microbacterium candidum</name>
    <dbReference type="NCBI Taxonomy" id="3041922"/>
    <lineage>
        <taxon>Bacteria</taxon>
        <taxon>Bacillati</taxon>
        <taxon>Actinomycetota</taxon>
        <taxon>Actinomycetes</taxon>
        <taxon>Micrococcales</taxon>
        <taxon>Microbacteriaceae</taxon>
        <taxon>Microbacterium</taxon>
    </lineage>
</organism>
<dbReference type="RefSeq" id="WP_286285699.1">
    <property type="nucleotide sequence ID" value="NZ_JASXSZ010000001.1"/>
</dbReference>
<dbReference type="Pfam" id="PF00004">
    <property type="entry name" value="AAA"/>
    <property type="match status" value="1"/>
</dbReference>
<sequence>MSSTYIESGSRIRVYDSAVSTHAMLPLGTYRVHFSSKEGFSLLRIDDLTVGTERVYGHREQKVDKIFSSYHRTERSLGVMLSGDKGQGKSLFLRMVAERAIDEGIAVVLVTEDADGIVEFLDSLDECLVIFDEFEKIFPSGRRSLHDGTNRQNQFLTLFDGMSSVKRIYCVTVNDIQDVSAYIVNRPGRFHYHMRFDYPGPDEVREYLRDQAPLASAAEVESAALFSRRVNLNYDHLRAIAFELNDANALFADIVEDLNIKAVEPSVYRVEAKFADGTALAEETAVNLFERGSTARTIELRGSTRTLSVSFFPKDLVFDEDGTISVPPHMVDVRDEYDDVPDEMPVRLALTLIGQTNYSFDG</sequence>
<proteinExistence type="predicted"/>
<gene>
    <name evidence="2" type="ORF">QSV35_00770</name>
</gene>
<dbReference type="SUPFAM" id="SSF52540">
    <property type="entry name" value="P-loop containing nucleoside triphosphate hydrolases"/>
    <property type="match status" value="1"/>
</dbReference>
<name>A0ABT7MTT0_9MICO</name>
<evidence type="ECO:0000313" key="2">
    <source>
        <dbReference type="EMBL" id="MDL9977851.1"/>
    </source>
</evidence>
<dbReference type="Gene3D" id="3.40.50.300">
    <property type="entry name" value="P-loop containing nucleotide triphosphate hydrolases"/>
    <property type="match status" value="1"/>
</dbReference>
<accession>A0ABT7MTT0</accession>